<reference evidence="1" key="1">
    <citation type="submission" date="2021-06" db="EMBL/GenBank/DDBJ databases">
        <authorList>
            <person name="Kallberg Y."/>
            <person name="Tangrot J."/>
            <person name="Rosling A."/>
        </authorList>
    </citation>
    <scope>NUCLEOTIDE SEQUENCE</scope>
    <source>
        <strain evidence="1">MA461A</strain>
    </source>
</reference>
<dbReference type="EMBL" id="CAJVQC010001037">
    <property type="protein sequence ID" value="CAG8486118.1"/>
    <property type="molecule type" value="Genomic_DNA"/>
</dbReference>
<protein>
    <submittedName>
        <fullName evidence="1">15700_t:CDS:1</fullName>
    </submittedName>
</protein>
<sequence>MYQAANSKNDEFFMSSFSSNSSQIYGNLYDANLYNENLESGEKFDDLNESSEAEKEISSATTRKNEQPLNKSSRKRLPS</sequence>
<accession>A0ACA9KPP9</accession>
<comment type="caution">
    <text evidence="1">The sequence shown here is derived from an EMBL/GenBank/DDBJ whole genome shotgun (WGS) entry which is preliminary data.</text>
</comment>
<name>A0ACA9KPP9_9GLOM</name>
<gene>
    <name evidence="1" type="ORF">RPERSI_LOCUS1190</name>
</gene>
<organism evidence="1 2">
    <name type="scientific">Racocetra persica</name>
    <dbReference type="NCBI Taxonomy" id="160502"/>
    <lineage>
        <taxon>Eukaryota</taxon>
        <taxon>Fungi</taxon>
        <taxon>Fungi incertae sedis</taxon>
        <taxon>Mucoromycota</taxon>
        <taxon>Glomeromycotina</taxon>
        <taxon>Glomeromycetes</taxon>
        <taxon>Diversisporales</taxon>
        <taxon>Gigasporaceae</taxon>
        <taxon>Racocetra</taxon>
    </lineage>
</organism>
<keyword evidence="2" id="KW-1185">Reference proteome</keyword>
<evidence type="ECO:0000313" key="2">
    <source>
        <dbReference type="Proteomes" id="UP000789920"/>
    </source>
</evidence>
<dbReference type="Proteomes" id="UP000789920">
    <property type="component" value="Unassembled WGS sequence"/>
</dbReference>
<proteinExistence type="predicted"/>
<evidence type="ECO:0000313" key="1">
    <source>
        <dbReference type="EMBL" id="CAG8486118.1"/>
    </source>
</evidence>